<gene>
    <name evidence="5" type="primary">rplY</name>
    <name evidence="5" type="synonym">ctc</name>
    <name evidence="9" type="ORF">MAG551_02072</name>
</gene>
<evidence type="ECO:0000259" key="8">
    <source>
        <dbReference type="Pfam" id="PF14693"/>
    </source>
</evidence>
<dbReference type="InterPro" id="IPR020056">
    <property type="entry name" value="Rbsml_bL25/Gln-tRNA_synth_N"/>
</dbReference>
<feature type="compositionally biased region" description="Basic and acidic residues" evidence="6">
    <location>
        <begin position="199"/>
        <end position="213"/>
    </location>
</feature>
<evidence type="ECO:0000256" key="2">
    <source>
        <dbReference type="ARBA" id="ARBA00022884"/>
    </source>
</evidence>
<keyword evidence="1 5" id="KW-0699">rRNA-binding</keyword>
<proteinExistence type="inferred from homology"/>
<dbReference type="AlphaFoldDB" id="A0A942A3A8"/>
<dbReference type="GO" id="GO:0022625">
    <property type="term" value="C:cytosolic large ribosomal subunit"/>
    <property type="evidence" value="ECO:0007669"/>
    <property type="project" value="TreeGrafter"/>
</dbReference>
<dbReference type="Proteomes" id="UP000722750">
    <property type="component" value="Unassembled WGS sequence"/>
</dbReference>
<dbReference type="EMBL" id="JAANXD010000077">
    <property type="protein sequence ID" value="MBS1259006.1"/>
    <property type="molecule type" value="Genomic_DNA"/>
</dbReference>
<reference evidence="9" key="1">
    <citation type="journal article" date="2021" name="ISME J.">
        <title>Fine-scale metabolic discontinuity in a stratified prokaryote microbiome of a Red Sea deep halocline.</title>
        <authorList>
            <person name="Michoud G."/>
            <person name="Ngugi D.K."/>
            <person name="Barozzi A."/>
            <person name="Merlino G."/>
            <person name="Calleja M.L."/>
            <person name="Delgado-Huertas A."/>
            <person name="Moran X.A.G."/>
            <person name="Daffonchio D."/>
        </authorList>
    </citation>
    <scope>NUCLEOTIDE SEQUENCE</scope>
    <source>
        <strain evidence="9">SuakinDeep_MAG55_1</strain>
    </source>
</reference>
<evidence type="ECO:0000259" key="7">
    <source>
        <dbReference type="Pfam" id="PF01386"/>
    </source>
</evidence>
<comment type="caution">
    <text evidence="9">The sequence shown here is derived from an EMBL/GenBank/DDBJ whole genome shotgun (WGS) entry which is preliminary data.</text>
</comment>
<evidence type="ECO:0000256" key="3">
    <source>
        <dbReference type="ARBA" id="ARBA00022980"/>
    </source>
</evidence>
<feature type="compositionally biased region" description="Acidic residues" evidence="6">
    <location>
        <begin position="185"/>
        <end position="194"/>
    </location>
</feature>
<evidence type="ECO:0000256" key="4">
    <source>
        <dbReference type="ARBA" id="ARBA00023274"/>
    </source>
</evidence>
<protein>
    <recommendedName>
        <fullName evidence="5">Large ribosomal subunit protein bL25</fullName>
    </recommendedName>
    <alternativeName>
        <fullName evidence="5">General stress protein CTC</fullName>
    </alternativeName>
</protein>
<dbReference type="NCBIfam" id="TIGR00731">
    <property type="entry name" value="bL25_bact_ctc"/>
    <property type="match status" value="1"/>
</dbReference>
<comment type="function">
    <text evidence="5">This is one of the proteins that binds to the 5S RNA in the ribosome where it forms part of the central protuberance.</text>
</comment>
<dbReference type="GO" id="GO:0006412">
    <property type="term" value="P:translation"/>
    <property type="evidence" value="ECO:0007669"/>
    <property type="project" value="UniProtKB-UniRule"/>
</dbReference>
<dbReference type="HAMAP" id="MF_01334">
    <property type="entry name" value="Ribosomal_bL25_CTC"/>
    <property type="match status" value="1"/>
</dbReference>
<dbReference type="InterPro" id="IPR011035">
    <property type="entry name" value="Ribosomal_bL25/Gln-tRNA_synth"/>
</dbReference>
<evidence type="ECO:0000256" key="1">
    <source>
        <dbReference type="ARBA" id="ARBA00022730"/>
    </source>
</evidence>
<keyword evidence="4 5" id="KW-0687">Ribonucleoprotein</keyword>
<dbReference type="CDD" id="cd00495">
    <property type="entry name" value="Ribosomal_L25_TL5_CTC"/>
    <property type="match status" value="1"/>
</dbReference>
<dbReference type="GO" id="GO:0008097">
    <property type="term" value="F:5S rRNA binding"/>
    <property type="evidence" value="ECO:0007669"/>
    <property type="project" value="InterPro"/>
</dbReference>
<evidence type="ECO:0000313" key="10">
    <source>
        <dbReference type="Proteomes" id="UP000722750"/>
    </source>
</evidence>
<accession>A0A942A3A8</accession>
<feature type="domain" description="Large ribosomal subunit protein bL25 beta" evidence="8">
    <location>
        <begin position="98"/>
        <end position="178"/>
    </location>
</feature>
<dbReference type="PANTHER" id="PTHR33284">
    <property type="entry name" value="RIBOSOMAL PROTEIN L25/GLN-TRNA SYNTHETASE, ANTI-CODON-BINDING DOMAIN-CONTAINING PROTEIN"/>
    <property type="match status" value="1"/>
</dbReference>
<name>A0A942A3A8_9BACT</name>
<evidence type="ECO:0000256" key="5">
    <source>
        <dbReference type="HAMAP-Rule" id="MF_01334"/>
    </source>
</evidence>
<feature type="domain" description="Large ribosomal subunit protein bL25 L25" evidence="7">
    <location>
        <begin position="8"/>
        <end position="90"/>
    </location>
</feature>
<dbReference type="InterPro" id="IPR037121">
    <property type="entry name" value="Ribosomal_bL25_C"/>
</dbReference>
<dbReference type="Pfam" id="PF14693">
    <property type="entry name" value="Ribosomal_TL5_C"/>
    <property type="match status" value="1"/>
</dbReference>
<organism evidence="9 10">
    <name type="scientific">Candidatus Scalindua arabica</name>
    <dbReference type="NCBI Taxonomy" id="1127984"/>
    <lineage>
        <taxon>Bacteria</taxon>
        <taxon>Pseudomonadati</taxon>
        <taxon>Planctomycetota</taxon>
        <taxon>Candidatus Brocadiia</taxon>
        <taxon>Candidatus Brocadiales</taxon>
        <taxon>Candidatus Scalinduaceae</taxon>
        <taxon>Candidatus Scalindua</taxon>
    </lineage>
</organism>
<comment type="similarity">
    <text evidence="5">Belongs to the bacterial ribosomal protein bL25 family. CTC subfamily.</text>
</comment>
<feature type="region of interest" description="Disordered" evidence="6">
    <location>
        <begin position="180"/>
        <end position="213"/>
    </location>
</feature>
<evidence type="ECO:0000313" key="9">
    <source>
        <dbReference type="EMBL" id="MBS1259006.1"/>
    </source>
</evidence>
<sequence length="213" mass="23867">METQQLQVKIKKDTGSLKARKNRESGLIPAILYGHKQESIMFLLNEKEFSKALNTEAKMVNLKWDSSEEIALIKDVQFDTFGRKILHVDFVRIALTEKVTTNVPIVLYGTSQGVKEGGILDHALKEIEIECLPTEIPKNIRINISELAIGNTIHISDLELPANAKVLGNPDAIVVSVHFATEEKEAPEEEESSEPEIISARKPEKEEEPENKD</sequence>
<dbReference type="InterPro" id="IPR020057">
    <property type="entry name" value="Ribosomal_bL25_b-dom"/>
</dbReference>
<comment type="subunit">
    <text evidence="5">Part of the 50S ribosomal subunit; part of the 5S rRNA/L5/L18/L25 subcomplex. Contacts the 5S rRNA. Binds to the 5S rRNA independently of L5 and L18.</text>
</comment>
<dbReference type="SUPFAM" id="SSF50715">
    <property type="entry name" value="Ribosomal protein L25-like"/>
    <property type="match status" value="1"/>
</dbReference>
<dbReference type="Gene3D" id="2.170.120.20">
    <property type="entry name" value="Ribosomal protein L25, beta domain"/>
    <property type="match status" value="1"/>
</dbReference>
<dbReference type="Gene3D" id="2.40.240.10">
    <property type="entry name" value="Ribosomal Protein L25, Chain P"/>
    <property type="match status" value="1"/>
</dbReference>
<keyword evidence="3 5" id="KW-0689">Ribosomal protein</keyword>
<evidence type="ECO:0000256" key="6">
    <source>
        <dbReference type="SAM" id="MobiDB-lite"/>
    </source>
</evidence>
<dbReference type="PANTHER" id="PTHR33284:SF1">
    <property type="entry name" value="RIBOSOMAL PROTEIN L25_GLN-TRNA SYNTHETASE, ANTI-CODON-BINDING DOMAIN-CONTAINING PROTEIN"/>
    <property type="match status" value="1"/>
</dbReference>
<dbReference type="InterPro" id="IPR001021">
    <property type="entry name" value="Ribosomal_bL25_long"/>
</dbReference>
<dbReference type="GO" id="GO:0003735">
    <property type="term" value="F:structural constituent of ribosome"/>
    <property type="evidence" value="ECO:0007669"/>
    <property type="project" value="InterPro"/>
</dbReference>
<keyword evidence="2 5" id="KW-0694">RNA-binding</keyword>
<dbReference type="InterPro" id="IPR029751">
    <property type="entry name" value="Ribosomal_L25_dom"/>
</dbReference>
<dbReference type="InterPro" id="IPR020930">
    <property type="entry name" value="Ribosomal_uL5_bac-type"/>
</dbReference>
<dbReference type="Pfam" id="PF01386">
    <property type="entry name" value="Ribosomal_L25p"/>
    <property type="match status" value="1"/>
</dbReference>